<keyword evidence="1" id="KW-0732">Signal</keyword>
<reference evidence="2 3" key="1">
    <citation type="submission" date="2022-01" db="EMBL/GenBank/DDBJ databases">
        <authorList>
            <person name="Xiong W."/>
            <person name="Schranz E."/>
        </authorList>
    </citation>
    <scope>NUCLEOTIDE SEQUENCE [LARGE SCALE GENOMIC DNA]</scope>
</reference>
<name>A0AAU9LDW7_9ASTR</name>
<proteinExistence type="predicted"/>
<evidence type="ECO:0000313" key="3">
    <source>
        <dbReference type="Proteomes" id="UP001157418"/>
    </source>
</evidence>
<organism evidence="2 3">
    <name type="scientific">Lactuca virosa</name>
    <dbReference type="NCBI Taxonomy" id="75947"/>
    <lineage>
        <taxon>Eukaryota</taxon>
        <taxon>Viridiplantae</taxon>
        <taxon>Streptophyta</taxon>
        <taxon>Embryophyta</taxon>
        <taxon>Tracheophyta</taxon>
        <taxon>Spermatophyta</taxon>
        <taxon>Magnoliopsida</taxon>
        <taxon>eudicotyledons</taxon>
        <taxon>Gunneridae</taxon>
        <taxon>Pentapetalae</taxon>
        <taxon>asterids</taxon>
        <taxon>campanulids</taxon>
        <taxon>Asterales</taxon>
        <taxon>Asteraceae</taxon>
        <taxon>Cichorioideae</taxon>
        <taxon>Cichorieae</taxon>
        <taxon>Lactucinae</taxon>
        <taxon>Lactuca</taxon>
    </lineage>
</organism>
<dbReference type="AlphaFoldDB" id="A0AAU9LDW7"/>
<keyword evidence="3" id="KW-1185">Reference proteome</keyword>
<feature type="chain" id="PRO_5043773471" evidence="1">
    <location>
        <begin position="25"/>
        <end position="110"/>
    </location>
</feature>
<comment type="caution">
    <text evidence="2">The sequence shown here is derived from an EMBL/GenBank/DDBJ whole genome shotgun (WGS) entry which is preliminary data.</text>
</comment>
<sequence>MARATIYMLVFSLFFFFCLRFSTASSSNKKPPLWHPPPHDADEPTTDLNLFARLPYCPFTSSFLHRFCFASRLHLLLPHILPPSRGRSRRSSSPTPCPCFWSEMMVHVDD</sequence>
<evidence type="ECO:0000256" key="1">
    <source>
        <dbReference type="SAM" id="SignalP"/>
    </source>
</evidence>
<dbReference type="Proteomes" id="UP001157418">
    <property type="component" value="Unassembled WGS sequence"/>
</dbReference>
<gene>
    <name evidence="2" type="ORF">LVIROSA_LOCUS912</name>
</gene>
<dbReference type="EMBL" id="CAKMRJ010000001">
    <property type="protein sequence ID" value="CAH1412926.1"/>
    <property type="molecule type" value="Genomic_DNA"/>
</dbReference>
<feature type="signal peptide" evidence="1">
    <location>
        <begin position="1"/>
        <end position="24"/>
    </location>
</feature>
<protein>
    <submittedName>
        <fullName evidence="2">Uncharacterized protein</fullName>
    </submittedName>
</protein>
<evidence type="ECO:0000313" key="2">
    <source>
        <dbReference type="EMBL" id="CAH1412926.1"/>
    </source>
</evidence>
<accession>A0AAU9LDW7</accession>